<dbReference type="Gene3D" id="3.10.450.50">
    <property type="match status" value="1"/>
</dbReference>
<dbReference type="InterPro" id="IPR032710">
    <property type="entry name" value="NTF2-like_dom_sf"/>
</dbReference>
<dbReference type="AlphaFoldDB" id="A0A8J3RCE1"/>
<accession>A0A8J3RCE1</accession>
<protein>
    <recommendedName>
        <fullName evidence="1">SnoaL-like domain-containing protein</fullName>
    </recommendedName>
</protein>
<keyword evidence="3" id="KW-1185">Reference proteome</keyword>
<evidence type="ECO:0000259" key="1">
    <source>
        <dbReference type="Pfam" id="PF13577"/>
    </source>
</evidence>
<dbReference type="InterPro" id="IPR037401">
    <property type="entry name" value="SnoaL-like"/>
</dbReference>
<gene>
    <name evidence="2" type="ORF">Mth01_46660</name>
</gene>
<proteinExistence type="predicted"/>
<evidence type="ECO:0000313" key="3">
    <source>
        <dbReference type="Proteomes" id="UP000610966"/>
    </source>
</evidence>
<dbReference type="Pfam" id="PF13577">
    <property type="entry name" value="SnoaL_4"/>
    <property type="match status" value="1"/>
</dbReference>
<evidence type="ECO:0000313" key="2">
    <source>
        <dbReference type="EMBL" id="GIH72413.1"/>
    </source>
</evidence>
<dbReference type="EMBL" id="BOOG01000051">
    <property type="protein sequence ID" value="GIH72413.1"/>
    <property type="molecule type" value="Genomic_DNA"/>
</dbReference>
<dbReference type="SUPFAM" id="SSF54427">
    <property type="entry name" value="NTF2-like"/>
    <property type="match status" value="1"/>
</dbReference>
<dbReference type="RefSeq" id="WP_204018076.1">
    <property type="nucleotide sequence ID" value="NZ_BOOG01000051.1"/>
</dbReference>
<comment type="caution">
    <text evidence="2">The sequence shown here is derived from an EMBL/GenBank/DDBJ whole genome shotgun (WGS) entry which is preliminary data.</text>
</comment>
<dbReference type="CDD" id="cd00531">
    <property type="entry name" value="NTF2_like"/>
    <property type="match status" value="1"/>
</dbReference>
<feature type="domain" description="SnoaL-like" evidence="1">
    <location>
        <begin position="29"/>
        <end position="151"/>
    </location>
</feature>
<dbReference type="Proteomes" id="UP000610966">
    <property type="component" value="Unassembled WGS sequence"/>
</dbReference>
<organism evidence="2 3">
    <name type="scientific">Sphaerimonospora thailandensis</name>
    <dbReference type="NCBI Taxonomy" id="795644"/>
    <lineage>
        <taxon>Bacteria</taxon>
        <taxon>Bacillati</taxon>
        <taxon>Actinomycetota</taxon>
        <taxon>Actinomycetes</taxon>
        <taxon>Streptosporangiales</taxon>
        <taxon>Streptosporangiaceae</taxon>
        <taxon>Sphaerimonospora</taxon>
    </lineage>
</organism>
<name>A0A8J3RCE1_9ACTN</name>
<sequence>MATSTDSFGGEVLRELAVLRDELARLRCVADAHEITRLVMSYGPLVDAGDAEGTAQLWTESGRYEVDGVLGMQGREQIAQMVHSPMHQALIREGAGHVLTTPRISVQGDEAEAFNHALLIAHEAGIYRIARISANHWRFVRNGEGWRVVSRVNRPLDGREASRRLFAQIGDQS</sequence>
<reference evidence="2" key="1">
    <citation type="submission" date="2021-01" db="EMBL/GenBank/DDBJ databases">
        <title>Whole genome shotgun sequence of Sphaerimonospora thailandensis NBRC 107569.</title>
        <authorList>
            <person name="Komaki H."/>
            <person name="Tamura T."/>
        </authorList>
    </citation>
    <scope>NUCLEOTIDE SEQUENCE</scope>
    <source>
        <strain evidence="2">NBRC 107569</strain>
    </source>
</reference>